<reference evidence="1" key="1">
    <citation type="submission" date="2024-05" db="EMBL/GenBank/DDBJ databases">
        <title>Isolation and characterization of the novel Burkholderia jumbo bacteriophage Surprise13.</title>
        <authorList>
            <person name="Supina B.S.I."/>
            <person name="Dennis J."/>
        </authorList>
    </citation>
    <scope>NUCLEOTIDE SEQUENCE</scope>
</reference>
<protein>
    <submittedName>
        <fullName evidence="1">Uncharacterized protein</fullName>
    </submittedName>
</protein>
<sequence length="134" mass="15078">MSLDRLVQKTIRSRTKQVVDIFLPPEYETTVDEWRKHFAAFNEGSRPARLAYALQQYIREKNPDKTDFSQAIKAGKIVEDDGAFTCECEFEDDKAGLTALYMSTLDGISLIPILGDKIGLNPGIAYVVLSYVPE</sequence>
<accession>A0AAU7PFG5</accession>
<proteinExistence type="predicted"/>
<gene>
    <name evidence="1" type="ORF">SURPRISE13_206</name>
</gene>
<organism evidence="1">
    <name type="scientific">Burkholderia phage vB_BgluM-SURPRISE13</name>
    <dbReference type="NCBI Taxonomy" id="3159457"/>
    <lineage>
        <taxon>Viruses</taxon>
    </lineage>
</organism>
<evidence type="ECO:0000313" key="1">
    <source>
        <dbReference type="EMBL" id="XBS47710.1"/>
    </source>
</evidence>
<name>A0AAU7PFG5_9VIRU</name>
<dbReference type="EMBL" id="PP856017">
    <property type="protein sequence ID" value="XBS47710.1"/>
    <property type="molecule type" value="Genomic_DNA"/>
</dbReference>